<dbReference type="AlphaFoldDB" id="C5LCA3"/>
<evidence type="ECO:0000313" key="1">
    <source>
        <dbReference type="EMBL" id="EER05586.1"/>
    </source>
</evidence>
<name>C5LCA3_PERM5</name>
<dbReference type="EMBL" id="GG680918">
    <property type="protein sequence ID" value="EER05586.1"/>
    <property type="molecule type" value="Genomic_DNA"/>
</dbReference>
<dbReference type="GeneID" id="9042336"/>
<proteinExistence type="predicted"/>
<evidence type="ECO:0000313" key="2">
    <source>
        <dbReference type="Proteomes" id="UP000007800"/>
    </source>
</evidence>
<dbReference type="Proteomes" id="UP000007800">
    <property type="component" value="Unassembled WGS sequence"/>
</dbReference>
<gene>
    <name evidence="1" type="ORF">Pmar_PMAR011617</name>
</gene>
<dbReference type="RefSeq" id="XP_002773770.1">
    <property type="nucleotide sequence ID" value="XM_002773724.1"/>
</dbReference>
<protein>
    <submittedName>
        <fullName evidence="1">Uncharacterized protein</fullName>
    </submittedName>
</protein>
<keyword evidence="2" id="KW-1185">Reference proteome</keyword>
<reference evidence="1 2" key="1">
    <citation type="submission" date="2008-07" db="EMBL/GenBank/DDBJ databases">
        <authorList>
            <person name="El-Sayed N."/>
            <person name="Caler E."/>
            <person name="Inman J."/>
            <person name="Amedeo P."/>
            <person name="Hass B."/>
            <person name="Wortman J."/>
        </authorList>
    </citation>
    <scope>NUCLEOTIDE SEQUENCE [LARGE SCALE GENOMIC DNA]</scope>
    <source>
        <strain evidence="2">ATCC 50983 / TXsc</strain>
    </source>
</reference>
<sequence>MGKIAFFPKTDKPWLEQSLNEATKKLRTAKRSGSFVGAEHWKEELTERRKLFRLEVRAPKKRTGDGFYGSLQAFAKCARPAKSKAAAAILNGDPSTNQAAHLLEKLFPRDPHRSQGMARACVGAGPTDRIPAVTEQEVLDAVGRLKVSTP</sequence>
<dbReference type="InParanoid" id="C5LCA3"/>
<accession>C5LCA3</accession>
<organism evidence="2">
    <name type="scientific">Perkinsus marinus (strain ATCC 50983 / TXsc)</name>
    <dbReference type="NCBI Taxonomy" id="423536"/>
    <lineage>
        <taxon>Eukaryota</taxon>
        <taxon>Sar</taxon>
        <taxon>Alveolata</taxon>
        <taxon>Perkinsozoa</taxon>
        <taxon>Perkinsea</taxon>
        <taxon>Perkinsida</taxon>
        <taxon>Perkinsidae</taxon>
        <taxon>Perkinsus</taxon>
    </lineage>
</organism>